<gene>
    <name evidence="1" type="ORF">NKI81_12310</name>
</gene>
<evidence type="ECO:0000313" key="1">
    <source>
        <dbReference type="EMBL" id="MER9284733.1"/>
    </source>
</evidence>
<proteinExistence type="predicted"/>
<dbReference type="EMBL" id="JAMYRI010000006">
    <property type="protein sequence ID" value="MER9284733.1"/>
    <property type="molecule type" value="Genomic_DNA"/>
</dbReference>
<dbReference type="Proteomes" id="UP001480082">
    <property type="component" value="Unassembled WGS sequence"/>
</dbReference>
<name>A0ACC6SYC1_9HYPH</name>
<keyword evidence="2" id="KW-1185">Reference proteome</keyword>
<protein>
    <submittedName>
        <fullName evidence="1">Uncharacterized protein</fullName>
    </submittedName>
</protein>
<reference evidence="1 2" key="1">
    <citation type="journal article" date="2024" name="Proc. Natl. Acad. Sci. U.S.A.">
        <title>The evolutionary genomics of adaptation to stress in wild rhizobium bacteria.</title>
        <authorList>
            <person name="Kehlet-Delgado H."/>
            <person name="Montoya A.P."/>
            <person name="Jensen K.T."/>
            <person name="Wendlandt C.E."/>
            <person name="Dexheimer C."/>
            <person name="Roberts M."/>
            <person name="Torres Martinez L."/>
            <person name="Friesen M.L."/>
            <person name="Griffitts J.S."/>
            <person name="Porter S.S."/>
        </authorList>
    </citation>
    <scope>NUCLEOTIDE SEQUENCE [LARGE SCALE GENOMIC DNA]</scope>
    <source>
        <strain evidence="1 2">M0468</strain>
    </source>
</reference>
<organism evidence="1 2">
    <name type="scientific">Mesorhizobium australicum</name>
    <dbReference type="NCBI Taxonomy" id="536018"/>
    <lineage>
        <taxon>Bacteria</taxon>
        <taxon>Pseudomonadati</taxon>
        <taxon>Pseudomonadota</taxon>
        <taxon>Alphaproteobacteria</taxon>
        <taxon>Hyphomicrobiales</taxon>
        <taxon>Phyllobacteriaceae</taxon>
        <taxon>Mesorhizobium</taxon>
    </lineage>
</organism>
<accession>A0ACC6SYC1</accession>
<comment type="caution">
    <text evidence="1">The sequence shown here is derived from an EMBL/GenBank/DDBJ whole genome shotgun (WGS) entry which is preliminary data.</text>
</comment>
<evidence type="ECO:0000313" key="2">
    <source>
        <dbReference type="Proteomes" id="UP001480082"/>
    </source>
</evidence>
<sequence>MDRHSEADMSWFSNKRRNVRRRADPGKEGLPPPFPTMSTFLGLAAAMIALWLLAYGLPHLFSASDRSPPHTNTEAGASK</sequence>